<name>A0A2J8JEA2_PANTR</name>
<feature type="compositionally biased region" description="Basic and acidic residues" evidence="1">
    <location>
        <begin position="54"/>
        <end position="63"/>
    </location>
</feature>
<dbReference type="AlphaFoldDB" id="A0A2J8JEA2"/>
<dbReference type="Proteomes" id="UP000236370">
    <property type="component" value="Unassembled WGS sequence"/>
</dbReference>
<gene>
    <name evidence="2" type="ORF">CK820_G0048104</name>
</gene>
<feature type="region of interest" description="Disordered" evidence="1">
    <location>
        <begin position="38"/>
        <end position="70"/>
    </location>
</feature>
<reference evidence="2 3" key="1">
    <citation type="submission" date="2017-12" db="EMBL/GenBank/DDBJ databases">
        <title>High-resolution comparative analysis of great ape genomes.</title>
        <authorList>
            <person name="Pollen A."/>
            <person name="Hastie A."/>
            <person name="Hormozdiari F."/>
            <person name="Dougherty M."/>
            <person name="Liu R."/>
            <person name="Chaisson M."/>
            <person name="Hoppe E."/>
            <person name="Hill C."/>
            <person name="Pang A."/>
            <person name="Hillier L."/>
            <person name="Baker C."/>
            <person name="Armstrong J."/>
            <person name="Shendure J."/>
            <person name="Paten B."/>
            <person name="Wilson R."/>
            <person name="Chao H."/>
            <person name="Schneider V."/>
            <person name="Ventura M."/>
            <person name="Kronenberg Z."/>
            <person name="Murali S."/>
            <person name="Gordon D."/>
            <person name="Cantsilieris S."/>
            <person name="Munson K."/>
            <person name="Nelson B."/>
            <person name="Raja A."/>
            <person name="Underwood J."/>
            <person name="Diekhans M."/>
            <person name="Fiddes I."/>
            <person name="Haussler D."/>
            <person name="Eichler E."/>
        </authorList>
    </citation>
    <scope>NUCLEOTIDE SEQUENCE [LARGE SCALE GENOMIC DNA]</scope>
    <source>
        <strain evidence="2">Yerkes chimp pedigree #C0471</strain>
    </source>
</reference>
<feature type="non-terminal residue" evidence="2">
    <location>
        <position position="70"/>
    </location>
</feature>
<evidence type="ECO:0000256" key="1">
    <source>
        <dbReference type="SAM" id="MobiDB-lite"/>
    </source>
</evidence>
<organism evidence="2 3">
    <name type="scientific">Pan troglodytes</name>
    <name type="common">Chimpanzee</name>
    <dbReference type="NCBI Taxonomy" id="9598"/>
    <lineage>
        <taxon>Eukaryota</taxon>
        <taxon>Metazoa</taxon>
        <taxon>Chordata</taxon>
        <taxon>Craniata</taxon>
        <taxon>Vertebrata</taxon>
        <taxon>Euteleostomi</taxon>
        <taxon>Mammalia</taxon>
        <taxon>Eutheria</taxon>
        <taxon>Euarchontoglires</taxon>
        <taxon>Primates</taxon>
        <taxon>Haplorrhini</taxon>
        <taxon>Catarrhini</taxon>
        <taxon>Hominidae</taxon>
        <taxon>Pan</taxon>
    </lineage>
</organism>
<proteinExistence type="predicted"/>
<sequence>MPPNLTGYYRFVSQKNMEDYLQALSSPHRHQLGCAEDRAAAEAGQGDRTPGQPHDGEDAEHLPKLHCAVR</sequence>
<accession>A0A2J8JEA2</accession>
<evidence type="ECO:0000313" key="2">
    <source>
        <dbReference type="EMBL" id="PNI21098.1"/>
    </source>
</evidence>
<comment type="caution">
    <text evidence="2">The sequence shown here is derived from an EMBL/GenBank/DDBJ whole genome shotgun (WGS) entry which is preliminary data.</text>
</comment>
<dbReference type="EMBL" id="NBAG03000464">
    <property type="protein sequence ID" value="PNI21098.1"/>
    <property type="molecule type" value="Genomic_DNA"/>
</dbReference>
<protein>
    <submittedName>
        <fullName evidence="2">RBP5 isoform 3</fullName>
    </submittedName>
</protein>
<evidence type="ECO:0000313" key="3">
    <source>
        <dbReference type="Proteomes" id="UP000236370"/>
    </source>
</evidence>